<dbReference type="SMART" id="SM00322">
    <property type="entry name" value="KH"/>
    <property type="match status" value="3"/>
</dbReference>
<dbReference type="AlphaFoldDB" id="A0A1X6P0G6"/>
<dbReference type="Gene3D" id="3.30.1370.10">
    <property type="entry name" value="K Homology domain, type 1"/>
    <property type="match status" value="3"/>
</dbReference>
<dbReference type="Proteomes" id="UP000218209">
    <property type="component" value="Unassembled WGS sequence"/>
</dbReference>
<dbReference type="PANTHER" id="PTHR10288">
    <property type="entry name" value="KH DOMAIN CONTAINING RNA BINDING PROTEIN"/>
    <property type="match status" value="1"/>
</dbReference>
<keyword evidence="6" id="KW-1185">Reference proteome</keyword>
<gene>
    <name evidence="5" type="ORF">BU14_0298s0010</name>
</gene>
<organism evidence="5 6">
    <name type="scientific">Porphyra umbilicalis</name>
    <name type="common">Purple laver</name>
    <name type="synonym">Red alga</name>
    <dbReference type="NCBI Taxonomy" id="2786"/>
    <lineage>
        <taxon>Eukaryota</taxon>
        <taxon>Rhodophyta</taxon>
        <taxon>Bangiophyceae</taxon>
        <taxon>Bangiales</taxon>
        <taxon>Bangiaceae</taxon>
        <taxon>Porphyra</taxon>
    </lineage>
</organism>
<dbReference type="InterPro" id="IPR004088">
    <property type="entry name" value="KH_dom_type_1"/>
</dbReference>
<evidence type="ECO:0000256" key="1">
    <source>
        <dbReference type="ARBA" id="ARBA00022737"/>
    </source>
</evidence>
<dbReference type="InterPro" id="IPR036612">
    <property type="entry name" value="KH_dom_type_1_sf"/>
</dbReference>
<evidence type="ECO:0000256" key="2">
    <source>
        <dbReference type="PROSITE-ProRule" id="PRU00117"/>
    </source>
</evidence>
<reference evidence="5 6" key="1">
    <citation type="submission" date="2017-03" db="EMBL/GenBank/DDBJ databases">
        <title>WGS assembly of Porphyra umbilicalis.</title>
        <authorList>
            <person name="Brawley S.H."/>
            <person name="Blouin N.A."/>
            <person name="Ficko-Blean E."/>
            <person name="Wheeler G.L."/>
            <person name="Lohr M."/>
            <person name="Goodson H.V."/>
            <person name="Jenkins J.W."/>
            <person name="Blaby-Haas C.E."/>
            <person name="Helliwell K.E."/>
            <person name="Chan C."/>
            <person name="Marriage T."/>
            <person name="Bhattacharya D."/>
            <person name="Klein A.S."/>
            <person name="Badis Y."/>
            <person name="Brodie J."/>
            <person name="Cao Y."/>
            <person name="Collen J."/>
            <person name="Dittami S.M."/>
            <person name="Gachon C.M."/>
            <person name="Green B.R."/>
            <person name="Karpowicz S."/>
            <person name="Kim J.W."/>
            <person name="Kudahl U."/>
            <person name="Lin S."/>
            <person name="Michel G."/>
            <person name="Mittag M."/>
            <person name="Olson B.J."/>
            <person name="Pangilinan J."/>
            <person name="Peng Y."/>
            <person name="Qiu H."/>
            <person name="Shu S."/>
            <person name="Singer J.T."/>
            <person name="Smith A.G."/>
            <person name="Sprecher B.N."/>
            <person name="Wagner V."/>
            <person name="Wang W."/>
            <person name="Wang Z.-Y."/>
            <person name="Yan J."/>
            <person name="Yarish C."/>
            <person name="Zoeuner-Riek S."/>
            <person name="Zhuang Y."/>
            <person name="Zou Y."/>
            <person name="Lindquist E.A."/>
            <person name="Grimwood J."/>
            <person name="Barry K."/>
            <person name="Rokhsar D.S."/>
            <person name="Schmutz J."/>
            <person name="Stiller J.W."/>
            <person name="Grossman A.R."/>
            <person name="Prochnik S.E."/>
        </authorList>
    </citation>
    <scope>NUCLEOTIDE SEQUENCE [LARGE SCALE GENOMIC DNA]</scope>
    <source>
        <strain evidence="5">4086291</strain>
    </source>
</reference>
<evidence type="ECO:0000313" key="6">
    <source>
        <dbReference type="Proteomes" id="UP000218209"/>
    </source>
</evidence>
<feature type="compositionally biased region" description="Low complexity" evidence="3">
    <location>
        <begin position="409"/>
        <end position="423"/>
    </location>
</feature>
<evidence type="ECO:0000313" key="5">
    <source>
        <dbReference type="EMBL" id="OSX74266.1"/>
    </source>
</evidence>
<accession>A0A1X6P0G6</accession>
<name>A0A1X6P0G6_PORUM</name>
<proteinExistence type="predicted"/>
<dbReference type="PROSITE" id="PS50084">
    <property type="entry name" value="KH_TYPE_1"/>
    <property type="match status" value="3"/>
</dbReference>
<sequence>MALESGESNPPVPSTYGAPGAQSTELWIPIDRVGMVIGSGGSVIRSLQERSGATLMVHNDTVSPSGGEKLLTVVGGPDNVTAALSMVSEILQRPARTQGNDPFGSSNGAGATPGAPGEFKTIYVPNSCVGVIIGKGGETIRDMQSRTGAHIKVTPDREAAGAAERSITLSGPPHAIELANTLVMDLVREGLARFGGQNSGAPANDAFSRYSSVVETLMVPNDKVGLVIGKGGATIRELQQRSGARIQVAKEGEAGATGAGGSLYGAPGQPLPPQGGAGVTRAVTLTGPRPFVDAAKALISEKVAGYSATAAVGGAQPSAYAYGAGVGANAASYDPYGYGQAMTNGTDARGAAPAPGGPDVSSYDAQTEQARVLAYYQQYYANNPYAAYAAAAAVHQQQQQQPPAPAPHAPHQQATPAPAAQQPQPQPQPQPPAAEEGDGKLRMG</sequence>
<keyword evidence="1" id="KW-0677">Repeat</keyword>
<feature type="region of interest" description="Disordered" evidence="3">
    <location>
        <begin position="394"/>
        <end position="444"/>
    </location>
</feature>
<keyword evidence="2" id="KW-0694">RNA-binding</keyword>
<evidence type="ECO:0000259" key="4">
    <source>
        <dbReference type="SMART" id="SM00322"/>
    </source>
</evidence>
<feature type="region of interest" description="Disordered" evidence="3">
    <location>
        <begin position="259"/>
        <end position="279"/>
    </location>
</feature>
<protein>
    <recommendedName>
        <fullName evidence="4">K Homology domain-containing protein</fullName>
    </recommendedName>
</protein>
<feature type="domain" description="K Homology" evidence="4">
    <location>
        <begin position="20"/>
        <end position="92"/>
    </location>
</feature>
<evidence type="ECO:0000256" key="3">
    <source>
        <dbReference type="SAM" id="MobiDB-lite"/>
    </source>
</evidence>
<feature type="region of interest" description="Disordered" evidence="3">
    <location>
        <begin position="1"/>
        <end position="21"/>
    </location>
</feature>
<dbReference type="SUPFAM" id="SSF54791">
    <property type="entry name" value="Eukaryotic type KH-domain (KH-domain type I)"/>
    <property type="match status" value="3"/>
</dbReference>
<dbReference type="Pfam" id="PF00013">
    <property type="entry name" value="KH_1"/>
    <property type="match status" value="3"/>
</dbReference>
<dbReference type="EMBL" id="KV918956">
    <property type="protein sequence ID" value="OSX74266.1"/>
    <property type="molecule type" value="Genomic_DNA"/>
</dbReference>
<feature type="domain" description="K Homology" evidence="4">
    <location>
        <begin position="211"/>
        <end position="304"/>
    </location>
</feature>
<feature type="domain" description="K Homology" evidence="4">
    <location>
        <begin position="116"/>
        <end position="188"/>
    </location>
</feature>
<dbReference type="GO" id="GO:0003723">
    <property type="term" value="F:RNA binding"/>
    <property type="evidence" value="ECO:0007669"/>
    <property type="project" value="UniProtKB-UniRule"/>
</dbReference>
<dbReference type="CDD" id="cd00105">
    <property type="entry name" value="KH-I"/>
    <property type="match status" value="2"/>
</dbReference>
<dbReference type="InterPro" id="IPR004087">
    <property type="entry name" value="KH_dom"/>
</dbReference>
<dbReference type="OrthoDB" id="5204190at2759"/>